<proteinExistence type="predicted"/>
<sequence>MTRFADRSRGDPVPLILVGMPRIPALVLAADAVAVVVFAAIGRLSHAEPDDLLGLAATAAPFLLGLGASWLSPAVRDDPASLRAGAVALAGTVVLGLLVRAGSTGSLPLSFAIVTTVSLAVLLLGWRGLSLAVARRAAQRVR</sequence>
<keyword evidence="1" id="KW-1133">Transmembrane helix</keyword>
<feature type="transmembrane region" description="Helical" evidence="1">
    <location>
        <begin position="25"/>
        <end position="46"/>
    </location>
</feature>
<feature type="transmembrane region" description="Helical" evidence="1">
    <location>
        <begin position="109"/>
        <end position="134"/>
    </location>
</feature>
<name>A0A6J4NS92_9PSEU</name>
<feature type="transmembrane region" description="Helical" evidence="1">
    <location>
        <begin position="52"/>
        <end position="72"/>
    </location>
</feature>
<dbReference type="AlphaFoldDB" id="A0A6J4NS92"/>
<feature type="transmembrane region" description="Helical" evidence="1">
    <location>
        <begin position="84"/>
        <end position="103"/>
    </location>
</feature>
<dbReference type="EMBL" id="CADCUS010000160">
    <property type="protein sequence ID" value="CAA9394408.1"/>
    <property type="molecule type" value="Genomic_DNA"/>
</dbReference>
<dbReference type="InterPro" id="IPR021414">
    <property type="entry name" value="DUF3054"/>
</dbReference>
<keyword evidence="1" id="KW-0472">Membrane</keyword>
<evidence type="ECO:0000256" key="1">
    <source>
        <dbReference type="SAM" id="Phobius"/>
    </source>
</evidence>
<organism evidence="2">
    <name type="scientific">uncultured Pseudonocardia sp</name>
    <dbReference type="NCBI Taxonomy" id="211455"/>
    <lineage>
        <taxon>Bacteria</taxon>
        <taxon>Bacillati</taxon>
        <taxon>Actinomycetota</taxon>
        <taxon>Actinomycetes</taxon>
        <taxon>Pseudonocardiales</taxon>
        <taxon>Pseudonocardiaceae</taxon>
        <taxon>Pseudonocardia</taxon>
        <taxon>environmental samples</taxon>
    </lineage>
</organism>
<reference evidence="2" key="1">
    <citation type="submission" date="2020-02" db="EMBL/GenBank/DDBJ databases">
        <authorList>
            <person name="Meier V. D."/>
        </authorList>
    </citation>
    <scope>NUCLEOTIDE SEQUENCE</scope>
    <source>
        <strain evidence="2">AVDCRST_MAG66</strain>
    </source>
</reference>
<protein>
    <submittedName>
        <fullName evidence="2">Uncharacterized protein</fullName>
    </submittedName>
</protein>
<accession>A0A6J4NS92</accession>
<dbReference type="Pfam" id="PF11255">
    <property type="entry name" value="DUF3054"/>
    <property type="match status" value="1"/>
</dbReference>
<gene>
    <name evidence="2" type="ORF">AVDCRST_MAG66-1066</name>
</gene>
<keyword evidence="1" id="KW-0812">Transmembrane</keyword>
<evidence type="ECO:0000313" key="2">
    <source>
        <dbReference type="EMBL" id="CAA9394408.1"/>
    </source>
</evidence>